<protein>
    <submittedName>
        <fullName evidence="2">Uncharacterized protein</fullName>
    </submittedName>
</protein>
<dbReference type="Proteomes" id="UP001178507">
    <property type="component" value="Unassembled WGS sequence"/>
</dbReference>
<evidence type="ECO:0000256" key="1">
    <source>
        <dbReference type="SAM" id="Coils"/>
    </source>
</evidence>
<feature type="coiled-coil region" evidence="1">
    <location>
        <begin position="175"/>
        <end position="234"/>
    </location>
</feature>
<keyword evidence="3" id="KW-1185">Reference proteome</keyword>
<comment type="caution">
    <text evidence="2">The sequence shown here is derived from an EMBL/GenBank/DDBJ whole genome shotgun (WGS) entry which is preliminary data.</text>
</comment>
<reference evidence="2" key="1">
    <citation type="submission" date="2023-08" db="EMBL/GenBank/DDBJ databases">
        <authorList>
            <person name="Chen Y."/>
            <person name="Shah S."/>
            <person name="Dougan E. K."/>
            <person name="Thang M."/>
            <person name="Chan C."/>
        </authorList>
    </citation>
    <scope>NUCLEOTIDE SEQUENCE</scope>
</reference>
<accession>A0AA36J2B4</accession>
<dbReference type="AlphaFoldDB" id="A0AA36J2B4"/>
<gene>
    <name evidence="2" type="ORF">EVOR1521_LOCUS21252</name>
</gene>
<proteinExistence type="predicted"/>
<keyword evidence="1" id="KW-0175">Coiled coil</keyword>
<dbReference type="EMBL" id="CAUJNA010003257">
    <property type="protein sequence ID" value="CAJ1397186.1"/>
    <property type="molecule type" value="Genomic_DNA"/>
</dbReference>
<organism evidence="2 3">
    <name type="scientific">Effrenium voratum</name>
    <dbReference type="NCBI Taxonomy" id="2562239"/>
    <lineage>
        <taxon>Eukaryota</taxon>
        <taxon>Sar</taxon>
        <taxon>Alveolata</taxon>
        <taxon>Dinophyceae</taxon>
        <taxon>Suessiales</taxon>
        <taxon>Symbiodiniaceae</taxon>
        <taxon>Effrenium</taxon>
    </lineage>
</organism>
<evidence type="ECO:0000313" key="3">
    <source>
        <dbReference type="Proteomes" id="UP001178507"/>
    </source>
</evidence>
<evidence type="ECO:0000313" key="2">
    <source>
        <dbReference type="EMBL" id="CAJ1397186.1"/>
    </source>
</evidence>
<sequence length="272" mass="31330">MFSSMMDPNNEDTKKLVESLFHDPMKQITQKALETIQALDLRNAEEAKVQMETVSKFLKLQAEVRESALDHVYEAMQRQIDHFSMSVDTYNLKMKQTVEQTLELYQKRINTEILVRQQVLTQKKAEHAAMLEAHAEEAKVKAQAMTTVSKVQTEVSARKLQQQKAKDERLHDKEMKALERLSMKMNQELQRDLNDLETKARRGKIGQDERAAINSELKIELDRYNQEFALAKTAMADALTKGRACHIESTAPKIDWGPPARVVPGYTQWHYG</sequence>
<name>A0AA36J2B4_9DINO</name>